<evidence type="ECO:0000256" key="2">
    <source>
        <dbReference type="ARBA" id="ARBA00022670"/>
    </source>
</evidence>
<keyword evidence="3" id="KW-0378">Hydrolase</keyword>
<dbReference type="SUPFAM" id="SSF50156">
    <property type="entry name" value="PDZ domain-like"/>
    <property type="match status" value="1"/>
</dbReference>
<dbReference type="InterPro" id="IPR001478">
    <property type="entry name" value="PDZ"/>
</dbReference>
<name>A0AAU7CGN8_9BACT</name>
<dbReference type="InterPro" id="IPR051201">
    <property type="entry name" value="Chloro_Bact_Ser_Proteases"/>
</dbReference>
<dbReference type="InterPro" id="IPR043504">
    <property type="entry name" value="Peptidase_S1_PA_chymotrypsin"/>
</dbReference>
<dbReference type="Pfam" id="PF13180">
    <property type="entry name" value="PDZ_2"/>
    <property type="match status" value="1"/>
</dbReference>
<accession>A0AAU7CGN8</accession>
<dbReference type="GO" id="GO:0004252">
    <property type="term" value="F:serine-type endopeptidase activity"/>
    <property type="evidence" value="ECO:0007669"/>
    <property type="project" value="InterPro"/>
</dbReference>
<dbReference type="AlphaFoldDB" id="A0AAU7CGN8"/>
<keyword evidence="2" id="KW-0645">Protease</keyword>
<dbReference type="SUPFAM" id="SSF50494">
    <property type="entry name" value="Trypsin-like serine proteases"/>
    <property type="match status" value="1"/>
</dbReference>
<gene>
    <name evidence="6" type="ORF">V5E97_39960</name>
</gene>
<evidence type="ECO:0000256" key="4">
    <source>
        <dbReference type="SAM" id="MobiDB-lite"/>
    </source>
</evidence>
<feature type="domain" description="PDZ" evidence="5">
    <location>
        <begin position="296"/>
        <end position="395"/>
    </location>
</feature>
<sequence>MSNWKSISAHLLTAATTLALAALLFGGRFGAPRQPPVNQIPGFRRLEPPATPRPARPTGYQLQTVPSPPIPPEVLKSADADEQINIRVYQGVNRSVVNITTASEAAGIFGDETSSGTGSGFVIDAQGHILTNYHVVEDAESVQVTLYDGTTHEARVIGADASNDVAIVKVQAPTADLYPVALGDSSGLLVGQKILALGNPFGLERTLTTGIISSLDRSLQAKNGRMIKGIIQTDAAINPGNSGGPLLNSRGQVIGMNTAIMSQVGQSAGISFAVPINAIARIIKPLIEHGRVIRADLGITRVFTTNEGLVVLGLVEDGPAERAGIQPIQVKVVRYGGALVRKLDPESADILVAIDGKPVHNVDELLTEVESHAPGQVAKVTVLRGGRTLEIRVTLGQS</sequence>
<dbReference type="PANTHER" id="PTHR43343">
    <property type="entry name" value="PEPTIDASE S12"/>
    <property type="match status" value="1"/>
</dbReference>
<dbReference type="InterPro" id="IPR009003">
    <property type="entry name" value="Peptidase_S1_PA"/>
</dbReference>
<dbReference type="InterPro" id="IPR001940">
    <property type="entry name" value="Peptidase_S1C"/>
</dbReference>
<protein>
    <submittedName>
        <fullName evidence="6">Trypsin-like peptidase domain-containing protein</fullName>
    </submittedName>
</protein>
<evidence type="ECO:0000256" key="1">
    <source>
        <dbReference type="ARBA" id="ARBA00010541"/>
    </source>
</evidence>
<feature type="region of interest" description="Disordered" evidence="4">
    <location>
        <begin position="36"/>
        <end position="68"/>
    </location>
</feature>
<dbReference type="PANTHER" id="PTHR43343:SF3">
    <property type="entry name" value="PROTEASE DO-LIKE 8, CHLOROPLASTIC"/>
    <property type="match status" value="1"/>
</dbReference>
<dbReference type="InterPro" id="IPR036034">
    <property type="entry name" value="PDZ_sf"/>
</dbReference>
<evidence type="ECO:0000259" key="5">
    <source>
        <dbReference type="Pfam" id="PF13180"/>
    </source>
</evidence>
<dbReference type="GO" id="GO:0006508">
    <property type="term" value="P:proteolysis"/>
    <property type="evidence" value="ECO:0007669"/>
    <property type="project" value="UniProtKB-KW"/>
</dbReference>
<dbReference type="Pfam" id="PF13365">
    <property type="entry name" value="Trypsin_2"/>
    <property type="match status" value="1"/>
</dbReference>
<dbReference type="RefSeq" id="WP_406697186.1">
    <property type="nucleotide sequence ID" value="NZ_CP155447.1"/>
</dbReference>
<dbReference type="PRINTS" id="PR00834">
    <property type="entry name" value="PROTEASES2C"/>
</dbReference>
<proteinExistence type="inferred from homology"/>
<dbReference type="Gene3D" id="2.30.42.10">
    <property type="match status" value="1"/>
</dbReference>
<dbReference type="Gene3D" id="2.40.10.10">
    <property type="entry name" value="Trypsin-like serine proteases"/>
    <property type="match status" value="2"/>
</dbReference>
<organism evidence="6">
    <name type="scientific">Singulisphaera sp. Ch08</name>
    <dbReference type="NCBI Taxonomy" id="3120278"/>
    <lineage>
        <taxon>Bacteria</taxon>
        <taxon>Pseudomonadati</taxon>
        <taxon>Planctomycetota</taxon>
        <taxon>Planctomycetia</taxon>
        <taxon>Isosphaerales</taxon>
        <taxon>Isosphaeraceae</taxon>
        <taxon>Singulisphaera</taxon>
    </lineage>
</organism>
<comment type="similarity">
    <text evidence="1">Belongs to the peptidase S1C family.</text>
</comment>
<evidence type="ECO:0000313" key="6">
    <source>
        <dbReference type="EMBL" id="XBH04424.1"/>
    </source>
</evidence>
<dbReference type="EMBL" id="CP155447">
    <property type="protein sequence ID" value="XBH04424.1"/>
    <property type="molecule type" value="Genomic_DNA"/>
</dbReference>
<reference evidence="6" key="1">
    <citation type="submission" date="2024-05" db="EMBL/GenBank/DDBJ databases">
        <title>Planctomycetes of the genus Singulisphaera possess chitinolytic capabilities.</title>
        <authorList>
            <person name="Ivanova A."/>
        </authorList>
    </citation>
    <scope>NUCLEOTIDE SEQUENCE</scope>
    <source>
        <strain evidence="6">Ch08T</strain>
    </source>
</reference>
<evidence type="ECO:0000256" key="3">
    <source>
        <dbReference type="ARBA" id="ARBA00022801"/>
    </source>
</evidence>